<feature type="chain" id="PRO_5013108084" description="RlpA-like protein double-psi beta-barrel domain-containing protein" evidence="2">
    <location>
        <begin position="16"/>
        <end position="162"/>
    </location>
</feature>
<proteinExistence type="predicted"/>
<organism evidence="3 4">
    <name type="scientific">Cutaneotrichosporon oleaginosum</name>
    <dbReference type="NCBI Taxonomy" id="879819"/>
    <lineage>
        <taxon>Eukaryota</taxon>
        <taxon>Fungi</taxon>
        <taxon>Dikarya</taxon>
        <taxon>Basidiomycota</taxon>
        <taxon>Agaricomycotina</taxon>
        <taxon>Tremellomycetes</taxon>
        <taxon>Trichosporonales</taxon>
        <taxon>Trichosporonaceae</taxon>
        <taxon>Cutaneotrichosporon</taxon>
    </lineage>
</organism>
<dbReference type="PANTHER" id="PTHR31836:SF25">
    <property type="entry name" value="RLPA-LIKE PROTEIN DOUBLE-PSI BETA-BARREL DOMAIN-CONTAINING PROTEIN"/>
    <property type="match status" value="1"/>
</dbReference>
<protein>
    <recommendedName>
        <fullName evidence="5">RlpA-like protein double-psi beta-barrel domain-containing protein</fullName>
    </recommendedName>
</protein>
<dbReference type="EMBL" id="KQ087202">
    <property type="protein sequence ID" value="KLT42726.1"/>
    <property type="molecule type" value="Genomic_DNA"/>
</dbReference>
<keyword evidence="1 2" id="KW-0732">Signal</keyword>
<sequence length="162" mass="16028">MFALVFATLAALATAAPICAPAAEQSQAAAPAPVLAATDGNTTTSSTTGSSTGDATYYAVGLGACGWTNTDSEMVVAMNAPDWAAGKHCGQYVQITGPAGTATAKVVDLCPGCASGDLDMSPVLFEAVIGDKGIGRAKMDWSFTGQVDSAAAPNAHALAGLQ</sequence>
<accession>A0A0J0XNM5</accession>
<dbReference type="InterPro" id="IPR051477">
    <property type="entry name" value="Expansin_CellWall"/>
</dbReference>
<dbReference type="STRING" id="879819.A0A0J0XNM5"/>
<feature type="signal peptide" evidence="2">
    <location>
        <begin position="1"/>
        <end position="15"/>
    </location>
</feature>
<evidence type="ECO:0000256" key="2">
    <source>
        <dbReference type="SAM" id="SignalP"/>
    </source>
</evidence>
<dbReference type="OrthoDB" id="623670at2759"/>
<evidence type="ECO:0000313" key="3">
    <source>
        <dbReference type="EMBL" id="KLT42726.1"/>
    </source>
</evidence>
<dbReference type="RefSeq" id="XP_018279217.1">
    <property type="nucleotide sequence ID" value="XM_018423045.1"/>
</dbReference>
<evidence type="ECO:0008006" key="5">
    <source>
        <dbReference type="Google" id="ProtNLM"/>
    </source>
</evidence>
<reference evidence="3 4" key="1">
    <citation type="submission" date="2015-03" db="EMBL/GenBank/DDBJ databases">
        <title>Genomics and transcriptomics of the oil-accumulating basidiomycete yeast T. oleaginosus allow insights into substrate utilization and the diverse evolutionary trajectories of mating systems in fungi.</title>
        <authorList>
            <consortium name="DOE Joint Genome Institute"/>
            <person name="Kourist R."/>
            <person name="Kracht O."/>
            <person name="Bracharz F."/>
            <person name="Lipzen A."/>
            <person name="Nolan M."/>
            <person name="Ohm R."/>
            <person name="Grigoriev I."/>
            <person name="Sun S."/>
            <person name="Heitman J."/>
            <person name="Bruck T."/>
            <person name="Nowrousian M."/>
        </authorList>
    </citation>
    <scope>NUCLEOTIDE SEQUENCE [LARGE SCALE GENOMIC DNA]</scope>
    <source>
        <strain evidence="3 4">IBC0246</strain>
    </source>
</reference>
<gene>
    <name evidence="3" type="ORF">CC85DRAFT_285266</name>
</gene>
<dbReference type="CDD" id="cd22191">
    <property type="entry name" value="DPBB_RlpA_EXP_N-like"/>
    <property type="match status" value="1"/>
</dbReference>
<dbReference type="Gene3D" id="2.40.40.10">
    <property type="entry name" value="RlpA-like domain"/>
    <property type="match status" value="1"/>
</dbReference>
<keyword evidence="4" id="KW-1185">Reference proteome</keyword>
<dbReference type="PANTHER" id="PTHR31836">
    <property type="match status" value="1"/>
</dbReference>
<evidence type="ECO:0000256" key="1">
    <source>
        <dbReference type="ARBA" id="ARBA00022729"/>
    </source>
</evidence>
<name>A0A0J0XNM5_9TREE</name>
<dbReference type="Proteomes" id="UP000053611">
    <property type="component" value="Unassembled WGS sequence"/>
</dbReference>
<dbReference type="AlphaFoldDB" id="A0A0J0XNM5"/>
<evidence type="ECO:0000313" key="4">
    <source>
        <dbReference type="Proteomes" id="UP000053611"/>
    </source>
</evidence>
<dbReference type="InterPro" id="IPR036908">
    <property type="entry name" value="RlpA-like_sf"/>
</dbReference>
<dbReference type="SUPFAM" id="SSF50685">
    <property type="entry name" value="Barwin-like endoglucanases"/>
    <property type="match status" value="1"/>
</dbReference>
<dbReference type="GeneID" id="28983648"/>